<name>A0A4V5N049_9ACTN</name>
<dbReference type="InterPro" id="IPR028082">
    <property type="entry name" value="Peripla_BP_I"/>
</dbReference>
<dbReference type="Proteomes" id="UP000305778">
    <property type="component" value="Unassembled WGS sequence"/>
</dbReference>
<reference evidence="1 2" key="1">
    <citation type="submission" date="2019-04" db="EMBL/GenBank/DDBJ databases">
        <title>Streptomyces oryziradicis sp. nov., a novel actinomycete isolated from rhizosphere soil of rice (Oryza sativa L.).</title>
        <authorList>
            <person name="Li C."/>
        </authorList>
    </citation>
    <scope>NUCLEOTIDE SEQUENCE [LARGE SCALE GENOMIC DNA]</scope>
    <source>
        <strain evidence="1 2">NEAU-C40</strain>
    </source>
</reference>
<comment type="caution">
    <text evidence="1">The sequence shown here is derived from an EMBL/GenBank/DDBJ whole genome shotgun (WGS) entry which is preliminary data.</text>
</comment>
<dbReference type="SUPFAM" id="SSF53822">
    <property type="entry name" value="Periplasmic binding protein-like I"/>
    <property type="match status" value="1"/>
</dbReference>
<dbReference type="AlphaFoldDB" id="A0A4V5N049"/>
<dbReference type="Gene3D" id="3.40.50.2300">
    <property type="match status" value="2"/>
</dbReference>
<organism evidence="1 2">
    <name type="scientific">Actinacidiphila oryziradicis</name>
    <dbReference type="NCBI Taxonomy" id="2571141"/>
    <lineage>
        <taxon>Bacteria</taxon>
        <taxon>Bacillati</taxon>
        <taxon>Actinomycetota</taxon>
        <taxon>Actinomycetes</taxon>
        <taxon>Kitasatosporales</taxon>
        <taxon>Streptomycetaceae</taxon>
        <taxon>Actinacidiphila</taxon>
    </lineage>
</organism>
<sequence>MPPGTGQLRLPGYRLLHSVATVAAIGGTFEHRHRELRDHCYTDHRGWSRVDELLWWVGGHDQAGAGGTFELLWHFLAGPLFQKVPRWRFGVRASRRMLGGRRNPRWYAEWIRQQHGTPPTDFFRSALDLAPGGEARDPEQLDRVLMHALLADLDGAVRARLFRPWRRRRITRFVLLFEEAGPWDSRTQRFLRELRSAIEDLDCSSVLAVSAGARSLANRVPDFEASDLTHAGDRLALVEQWAARVPAGEPNGIVVPVREGPADNERAAYWLGLHPMLVVPSRRLGPGTETVAACTALVVALAATIVVLTGNSPTADSCAGGTFLGQGGHCVGVTEGKARFAKGPNEKQVGAVLDQIDQQNNVVYAAMKNLAPGRPHYRTVVYLGPLTGGNGDEDPVRGGTLPELRGIALAQQSINDLALNGGERVPLRILVANAGDLFADAPKVADSIVKLAGRDRSIVGVVGFGQSRLATYQAMRTLDAAGIPMVGTSGTADQLLQQGPHYYQTAPTDERAAKIMAAFVEHAAMVRQADGHDKQATRVELFADPTDPYSNSLATSFRTEYPAARTDVLLLSGSGTADVPGALAGTRYDTLAGVAQQVCDATAGSKQPVALVWAGRASQFMTFLDEYRMRSDACPRLSVLGGDDITNALLLGSPWSAFSALTLYHVSLGQAPVLNGADAEARTYLTAYDARYGSDTSAFGRAMRQDGHPALAWDALRYLSKALDEAWSSTGKVDDRLDRTLVQAVLYQGLGGGGFNGATGHIDSHGANGGGRMTTDKLVSVLRAVPDGAPQTVLLCGAVTAADVRQTWGKDYPCQPAAAH</sequence>
<dbReference type="OrthoDB" id="3440574at2"/>
<evidence type="ECO:0000313" key="1">
    <source>
        <dbReference type="EMBL" id="TKA10629.1"/>
    </source>
</evidence>
<protein>
    <submittedName>
        <fullName evidence="1">ABC transporter substrate-binding protein</fullName>
    </submittedName>
</protein>
<gene>
    <name evidence="1" type="ORF">FCI23_16045</name>
</gene>
<keyword evidence="2" id="KW-1185">Reference proteome</keyword>
<evidence type="ECO:0000313" key="2">
    <source>
        <dbReference type="Proteomes" id="UP000305778"/>
    </source>
</evidence>
<accession>A0A4V5N049</accession>
<dbReference type="EMBL" id="SUMC01000013">
    <property type="protein sequence ID" value="TKA10629.1"/>
    <property type="molecule type" value="Genomic_DNA"/>
</dbReference>
<proteinExistence type="predicted"/>